<gene>
    <name evidence="1" type="ORF">BDA99DRAFT_509528</name>
</gene>
<dbReference type="AlphaFoldDB" id="A0AAD5K089"/>
<name>A0AAD5K089_9FUNG</name>
<dbReference type="Proteomes" id="UP001209540">
    <property type="component" value="Unassembled WGS sequence"/>
</dbReference>
<protein>
    <submittedName>
        <fullName evidence="1">Uncharacterized protein</fullName>
    </submittedName>
</protein>
<comment type="caution">
    <text evidence="1">The sequence shown here is derived from an EMBL/GenBank/DDBJ whole genome shotgun (WGS) entry which is preliminary data.</text>
</comment>
<organism evidence="1 2">
    <name type="scientific">Phascolomyces articulosus</name>
    <dbReference type="NCBI Taxonomy" id="60185"/>
    <lineage>
        <taxon>Eukaryota</taxon>
        <taxon>Fungi</taxon>
        <taxon>Fungi incertae sedis</taxon>
        <taxon>Mucoromycota</taxon>
        <taxon>Mucoromycotina</taxon>
        <taxon>Mucoromycetes</taxon>
        <taxon>Mucorales</taxon>
        <taxon>Lichtheimiaceae</taxon>
        <taxon>Phascolomyces</taxon>
    </lineage>
</organism>
<dbReference type="EMBL" id="JAIXMP010000013">
    <property type="protein sequence ID" value="KAI9263181.1"/>
    <property type="molecule type" value="Genomic_DNA"/>
</dbReference>
<reference evidence="1" key="1">
    <citation type="journal article" date="2022" name="IScience">
        <title>Evolution of zygomycete secretomes and the origins of terrestrial fungal ecologies.</title>
        <authorList>
            <person name="Chang Y."/>
            <person name="Wang Y."/>
            <person name="Mondo S."/>
            <person name="Ahrendt S."/>
            <person name="Andreopoulos W."/>
            <person name="Barry K."/>
            <person name="Beard J."/>
            <person name="Benny G.L."/>
            <person name="Blankenship S."/>
            <person name="Bonito G."/>
            <person name="Cuomo C."/>
            <person name="Desiro A."/>
            <person name="Gervers K.A."/>
            <person name="Hundley H."/>
            <person name="Kuo A."/>
            <person name="LaButti K."/>
            <person name="Lang B.F."/>
            <person name="Lipzen A."/>
            <person name="O'Donnell K."/>
            <person name="Pangilinan J."/>
            <person name="Reynolds N."/>
            <person name="Sandor L."/>
            <person name="Smith M.E."/>
            <person name="Tsang A."/>
            <person name="Grigoriev I.V."/>
            <person name="Stajich J.E."/>
            <person name="Spatafora J.W."/>
        </authorList>
    </citation>
    <scope>NUCLEOTIDE SEQUENCE</scope>
    <source>
        <strain evidence="1">RSA 2281</strain>
    </source>
</reference>
<dbReference type="Gene3D" id="3.90.1420.10">
    <property type="entry name" value="Rubisco LSMT, substrate-binding domain"/>
    <property type="match status" value="1"/>
</dbReference>
<sequence>MDPNAQVKLQIVQQANVVSSSENEPLLNYIHRSNIPPSFYKLMRIMVMNELELSNYLNCTDASLLDFVGYRNEITMLNTVNALLQARLIAIRNFSLNCSNLTPWQKYAMMYRQGQENLLTIVLAKIEQEKSKVLRHMTSITEPAPVAPFLGIVNPEYFNQQNMEKEPESNGVVMLDSVVITLNQLLQRNPRFKKTIDQLFEDIEEEQDIVMMLALIEERSKGAESKWNVFFERTSDISKYQGADNEEAIEELQELYDSLFPAFTEAFPDTFDPAVYSFKALFWAEHILNNYSLNNPMGIVPI</sequence>
<keyword evidence="2" id="KW-1185">Reference proteome</keyword>
<reference evidence="1" key="2">
    <citation type="submission" date="2023-02" db="EMBL/GenBank/DDBJ databases">
        <authorList>
            <consortium name="DOE Joint Genome Institute"/>
            <person name="Mondo S.J."/>
            <person name="Chang Y."/>
            <person name="Wang Y."/>
            <person name="Ahrendt S."/>
            <person name="Andreopoulos W."/>
            <person name="Barry K."/>
            <person name="Beard J."/>
            <person name="Benny G.L."/>
            <person name="Blankenship S."/>
            <person name="Bonito G."/>
            <person name="Cuomo C."/>
            <person name="Desiro A."/>
            <person name="Gervers K.A."/>
            <person name="Hundley H."/>
            <person name="Kuo A."/>
            <person name="LaButti K."/>
            <person name="Lang B.F."/>
            <person name="Lipzen A."/>
            <person name="O'Donnell K."/>
            <person name="Pangilinan J."/>
            <person name="Reynolds N."/>
            <person name="Sandor L."/>
            <person name="Smith M.W."/>
            <person name="Tsang A."/>
            <person name="Grigoriev I.V."/>
            <person name="Stajich J.E."/>
            <person name="Spatafora J.W."/>
        </authorList>
    </citation>
    <scope>NUCLEOTIDE SEQUENCE</scope>
    <source>
        <strain evidence="1">RSA 2281</strain>
    </source>
</reference>
<accession>A0AAD5K089</accession>
<evidence type="ECO:0000313" key="1">
    <source>
        <dbReference type="EMBL" id="KAI9263181.1"/>
    </source>
</evidence>
<dbReference type="InterPro" id="IPR036464">
    <property type="entry name" value="Rubisco_LSMT_subst-bd_sf"/>
</dbReference>
<proteinExistence type="predicted"/>
<evidence type="ECO:0000313" key="2">
    <source>
        <dbReference type="Proteomes" id="UP001209540"/>
    </source>
</evidence>